<evidence type="ECO:0000256" key="3">
    <source>
        <dbReference type="ARBA" id="ARBA00022679"/>
    </source>
</evidence>
<keyword evidence="7" id="KW-0238">DNA-binding</keyword>
<keyword evidence="4" id="KW-0548">Nucleotidyltransferase</keyword>
<dbReference type="Pfam" id="PF04552">
    <property type="entry name" value="Sigma54_DBD"/>
    <property type="match status" value="1"/>
</dbReference>
<dbReference type="EMBL" id="BASE01000095">
    <property type="protein sequence ID" value="GAM15846.1"/>
    <property type="molecule type" value="Genomic_DNA"/>
</dbReference>
<dbReference type="PROSITE" id="PS00718">
    <property type="entry name" value="SIGMA54_2"/>
    <property type="match status" value="1"/>
</dbReference>
<keyword evidence="5" id="KW-0805">Transcription regulation</keyword>
<keyword evidence="6" id="KW-0731">Sigma factor</keyword>
<comment type="similarity">
    <text evidence="1">Belongs to the sigma-54 factor family.</text>
</comment>
<keyword evidence="2" id="KW-0240">DNA-directed RNA polymerase</keyword>
<feature type="domain" description="RNA polymerase sigma factor 54 core-binding" evidence="10">
    <location>
        <begin position="89"/>
        <end position="272"/>
    </location>
</feature>
<dbReference type="InterPro" id="IPR007046">
    <property type="entry name" value="RNA_pol_sigma_54_core-bd"/>
</dbReference>
<dbReference type="GO" id="GO:0016779">
    <property type="term" value="F:nucleotidyltransferase activity"/>
    <property type="evidence" value="ECO:0007669"/>
    <property type="project" value="UniProtKB-KW"/>
</dbReference>
<dbReference type="PANTHER" id="PTHR32248:SF4">
    <property type="entry name" value="RNA POLYMERASE SIGMA-54 FACTOR"/>
    <property type="match status" value="1"/>
</dbReference>
<dbReference type="STRING" id="1321606.SAMD00020551_4005"/>
<reference evidence="11 12" key="1">
    <citation type="submission" date="2013-06" db="EMBL/GenBank/DDBJ databases">
        <title>Whole genome shotgun sequence of Bacillus selenatarsenatis SF-1.</title>
        <authorList>
            <person name="Kuroda M."/>
            <person name="Sei K."/>
            <person name="Yamashita M."/>
            <person name="Ike M."/>
        </authorList>
    </citation>
    <scope>NUCLEOTIDE SEQUENCE [LARGE SCALE GENOMIC DNA]</scope>
    <source>
        <strain evidence="11 12">SF-1</strain>
    </source>
</reference>
<evidence type="ECO:0000256" key="2">
    <source>
        <dbReference type="ARBA" id="ARBA00022478"/>
    </source>
</evidence>
<dbReference type="PRINTS" id="PR00045">
    <property type="entry name" value="SIGMA54FCT"/>
</dbReference>
<dbReference type="InterPro" id="IPR038709">
    <property type="entry name" value="RpoN_core-bd_sf"/>
</dbReference>
<proteinExistence type="inferred from homology"/>
<name>A0A0A8XCG9_MESS1</name>
<dbReference type="PANTHER" id="PTHR32248">
    <property type="entry name" value="RNA POLYMERASE SIGMA-54 FACTOR"/>
    <property type="match status" value="1"/>
</dbReference>
<dbReference type="PROSITE" id="PS00717">
    <property type="entry name" value="SIGMA54_1"/>
    <property type="match status" value="1"/>
</dbReference>
<evidence type="ECO:0000256" key="4">
    <source>
        <dbReference type="ARBA" id="ARBA00022695"/>
    </source>
</evidence>
<dbReference type="RefSeq" id="WP_041967468.1">
    <property type="nucleotide sequence ID" value="NZ_BASE01000095.1"/>
</dbReference>
<dbReference type="NCBIfam" id="TIGR02395">
    <property type="entry name" value="rpoN_sigma"/>
    <property type="match status" value="1"/>
</dbReference>
<accession>A0A0A8XCG9</accession>
<dbReference type="GO" id="GO:0000428">
    <property type="term" value="C:DNA-directed RNA polymerase complex"/>
    <property type="evidence" value="ECO:0007669"/>
    <property type="project" value="UniProtKB-KW"/>
</dbReference>
<dbReference type="Gene3D" id="1.10.10.1330">
    <property type="entry name" value="RNA polymerase sigma-54 factor, core-binding domain"/>
    <property type="match status" value="1"/>
</dbReference>
<dbReference type="GO" id="GO:0001216">
    <property type="term" value="F:DNA-binding transcription activator activity"/>
    <property type="evidence" value="ECO:0007669"/>
    <property type="project" value="InterPro"/>
</dbReference>
<keyword evidence="12" id="KW-1185">Reference proteome</keyword>
<dbReference type="PIRSF" id="PIRSF000774">
    <property type="entry name" value="RpoN"/>
    <property type="match status" value="1"/>
</dbReference>
<evidence type="ECO:0000256" key="5">
    <source>
        <dbReference type="ARBA" id="ARBA00023015"/>
    </source>
</evidence>
<dbReference type="GO" id="GO:0003677">
    <property type="term" value="F:DNA binding"/>
    <property type="evidence" value="ECO:0007669"/>
    <property type="project" value="UniProtKB-KW"/>
</dbReference>
<feature type="domain" description="RNA polymerase sigma factor 54 DNA-binding" evidence="9">
    <location>
        <begin position="286"/>
        <end position="445"/>
    </location>
</feature>
<dbReference type="InterPro" id="IPR000394">
    <property type="entry name" value="RNA_pol_sigma_54"/>
</dbReference>
<dbReference type="Pfam" id="PF04963">
    <property type="entry name" value="Sigma54_CBD"/>
    <property type="match status" value="1"/>
</dbReference>
<evidence type="ECO:0000313" key="11">
    <source>
        <dbReference type="EMBL" id="GAM15846.1"/>
    </source>
</evidence>
<evidence type="ECO:0000256" key="1">
    <source>
        <dbReference type="ARBA" id="ARBA00008798"/>
    </source>
</evidence>
<evidence type="ECO:0000259" key="9">
    <source>
        <dbReference type="Pfam" id="PF04552"/>
    </source>
</evidence>
<evidence type="ECO:0000256" key="7">
    <source>
        <dbReference type="ARBA" id="ARBA00023125"/>
    </source>
</evidence>
<comment type="caution">
    <text evidence="11">The sequence shown here is derived from an EMBL/GenBank/DDBJ whole genome shotgun (WGS) entry which is preliminary data.</text>
</comment>
<dbReference type="InterPro" id="IPR007634">
    <property type="entry name" value="RNA_pol_sigma_54_DNA-bd"/>
</dbReference>
<evidence type="ECO:0000313" key="12">
    <source>
        <dbReference type="Proteomes" id="UP000031014"/>
    </source>
</evidence>
<keyword evidence="3" id="KW-0808">Transferase</keyword>
<evidence type="ECO:0000256" key="6">
    <source>
        <dbReference type="ARBA" id="ARBA00023082"/>
    </source>
</evidence>
<dbReference type="Pfam" id="PF00309">
    <property type="entry name" value="Sigma54_AID"/>
    <property type="match status" value="1"/>
</dbReference>
<dbReference type="GO" id="GO:0006352">
    <property type="term" value="P:DNA-templated transcription initiation"/>
    <property type="evidence" value="ECO:0007669"/>
    <property type="project" value="InterPro"/>
</dbReference>
<dbReference type="Proteomes" id="UP000031014">
    <property type="component" value="Unassembled WGS sequence"/>
</dbReference>
<protein>
    <submittedName>
        <fullName evidence="11">RNA polymerase sigma-54 factor RpoN</fullName>
    </submittedName>
</protein>
<keyword evidence="8" id="KW-0804">Transcription</keyword>
<dbReference type="Gene3D" id="1.10.10.60">
    <property type="entry name" value="Homeodomain-like"/>
    <property type="match status" value="1"/>
</dbReference>
<gene>
    <name evidence="11" type="ORF">SAMD00020551_4005</name>
</gene>
<evidence type="ECO:0000259" key="10">
    <source>
        <dbReference type="Pfam" id="PF04963"/>
    </source>
</evidence>
<evidence type="ECO:0000256" key="8">
    <source>
        <dbReference type="ARBA" id="ARBA00023163"/>
    </source>
</evidence>
<dbReference type="OrthoDB" id="9814402at2"/>
<dbReference type="AlphaFoldDB" id="A0A0A8XCG9"/>
<sequence>MDLKAGLWQKQTLKLAMTQELTQAIALLQYSAQELAAFLEAKSMENPLMQVDFKNISHFDASMDRTRKTRKKTFERDQKNLIEQIGAGADETLEDYLFSQLNLLKATPEEKMILHELIENIDENGYLTLDRENLVKRYNVENEIVESAFFKLQSLDPAGIGSKDLRECLLLQLTRQKRTPENELAITIIRDHFMLFAEKKWKALAKMLNIDVKEIQKVHDDIQQLNPKPGAAFQREKSAYIVPDVVVKREGEELSVSVFDALIPRVSFNEGYFRQLSGHKDPEVNKYLQEKQGDYQWIQRSLVQRKETLLKVSMKIIEKQQDFFLIGPAHLKPMTMREVADELEIHESTVSRTVREKYMQTPAGTYELKSFFTSAVQTTENDQASSQKVKAAIEHYIKEEDKKKPISDQKLVEMLEEQEGMVLSRRTVAKYRDQLGIPSSSKRKRFD</sequence>
<organism evidence="11 12">
    <name type="scientific">Mesobacillus selenatarsenatis (strain DSM 18680 / JCM 14380 / FERM P-15431 / SF-1)</name>
    <dbReference type="NCBI Taxonomy" id="1321606"/>
    <lineage>
        <taxon>Bacteria</taxon>
        <taxon>Bacillati</taxon>
        <taxon>Bacillota</taxon>
        <taxon>Bacilli</taxon>
        <taxon>Bacillales</taxon>
        <taxon>Bacillaceae</taxon>
        <taxon>Mesobacillus</taxon>
    </lineage>
</organism>
<dbReference type="PROSITE" id="PS50044">
    <property type="entry name" value="SIGMA54_3"/>
    <property type="match status" value="1"/>
</dbReference>
<dbReference type="GO" id="GO:0016987">
    <property type="term" value="F:sigma factor activity"/>
    <property type="evidence" value="ECO:0007669"/>
    <property type="project" value="UniProtKB-KW"/>
</dbReference>